<accession>A0A2S9QHH3</accession>
<evidence type="ECO:0000259" key="1">
    <source>
        <dbReference type="Pfam" id="PF08885"/>
    </source>
</evidence>
<dbReference type="Pfam" id="PF14559">
    <property type="entry name" value="TPR_19"/>
    <property type="match status" value="1"/>
</dbReference>
<name>A0A2S9QHH3_9HYPH</name>
<keyword evidence="3" id="KW-1185">Reference proteome</keyword>
<dbReference type="AlphaFoldDB" id="A0A2S9QHH3"/>
<dbReference type="SUPFAM" id="SSF48452">
    <property type="entry name" value="TPR-like"/>
    <property type="match status" value="1"/>
</dbReference>
<dbReference type="Gene3D" id="1.25.40.10">
    <property type="entry name" value="Tetratricopeptide repeat domain"/>
    <property type="match status" value="1"/>
</dbReference>
<evidence type="ECO:0000313" key="2">
    <source>
        <dbReference type="EMBL" id="PRH88794.1"/>
    </source>
</evidence>
<feature type="domain" description="GSCFA" evidence="1">
    <location>
        <begin position="73"/>
        <end position="331"/>
    </location>
</feature>
<comment type="caution">
    <text evidence="2">The sequence shown here is derived from an EMBL/GenBank/DDBJ whole genome shotgun (WGS) entry which is preliminary data.</text>
</comment>
<reference evidence="2 3" key="1">
    <citation type="submission" date="2018-02" db="EMBL/GenBank/DDBJ databases">
        <title>Whole genome sequencing of endophytic bacterium.</title>
        <authorList>
            <person name="Eedara R."/>
            <person name="Podile A.R."/>
        </authorList>
    </citation>
    <scope>NUCLEOTIDE SEQUENCE [LARGE SCALE GENOMIC DNA]</scope>
    <source>
        <strain evidence="2 3">RP1T</strain>
    </source>
</reference>
<evidence type="ECO:0000313" key="3">
    <source>
        <dbReference type="Proteomes" id="UP000237682"/>
    </source>
</evidence>
<dbReference type="InterPro" id="IPR014982">
    <property type="entry name" value="GSCFA"/>
</dbReference>
<dbReference type="EMBL" id="PUEJ01000002">
    <property type="protein sequence ID" value="PRH88794.1"/>
    <property type="molecule type" value="Genomic_DNA"/>
</dbReference>
<dbReference type="InterPro" id="IPR011990">
    <property type="entry name" value="TPR-like_helical_dom_sf"/>
</dbReference>
<dbReference type="Pfam" id="PF08885">
    <property type="entry name" value="GSCFA"/>
    <property type="match status" value="1"/>
</dbReference>
<organism evidence="2 3">
    <name type="scientific">Labrys okinawensis</name>
    <dbReference type="NCBI Taxonomy" id="346911"/>
    <lineage>
        <taxon>Bacteria</taxon>
        <taxon>Pseudomonadati</taxon>
        <taxon>Pseudomonadota</taxon>
        <taxon>Alphaproteobacteria</taxon>
        <taxon>Hyphomicrobiales</taxon>
        <taxon>Xanthobacteraceae</taxon>
        <taxon>Labrys</taxon>
    </lineage>
</organism>
<sequence length="576" mass="64194">MDSWKLSSQERIIQFNEIIRGPVPLYKSSAVDAIKLRKANEYSFWGSRNAANRVEPIASPHFDFELDLEPGDKIFTVGSCFARNVEGRLATAGYRLPMRDLMEDRSFAGVHPRALNNFSTPSIWNELGWATGELQFDADQAIVEYASGKWLDLHVTHNVQPAPRDTVLRRRSAITKAYGSFKDCKLIIITLGLVEVWYDNVAGTYLNSLPPPPLVRRHPERFELHVLSHDETLDYCDRAIGLLRKYGRKDAVILMSVSPVALGITHRPQDVMVANCYSKSVLRTVTEEMVSRYDNVHYFPSYESVVQSDRQIAWMNDFTHVTETLIAHNVDRLVSHFEGRGSGGDSLESVHASIDAGGASAAHLHAVEARKGDPTSAARFFAEFGAWSEKSPTFATEHIEWLVEQKQAAKALDVASLTDARSERIKMAKARALLMLKRNREALDILYDPKLEEARSSRYWSLRVEAEGNNGDIAALETTLGGWSRSLPKQASQARIHVARALLAQSSVGRALELLELALVDNPKSALGHILCAEAHLLRGDLAAARQSFAQAEPATPSENRRYNKLKDRIGELVGA</sequence>
<proteinExistence type="predicted"/>
<protein>
    <recommendedName>
        <fullName evidence="1">GSCFA domain-containing protein</fullName>
    </recommendedName>
</protein>
<dbReference type="Proteomes" id="UP000237682">
    <property type="component" value="Unassembled WGS sequence"/>
</dbReference>
<gene>
    <name evidence="2" type="ORF">C5L14_06140</name>
</gene>